<keyword evidence="2" id="KW-0808">Transferase</keyword>
<gene>
    <name evidence="2" type="ORF">HLASF_0543</name>
</gene>
<dbReference type="SUPFAM" id="SSF53335">
    <property type="entry name" value="S-adenosyl-L-methionine-dependent methyltransferases"/>
    <property type="match status" value="1"/>
</dbReference>
<dbReference type="AlphaFoldDB" id="A0A0F7P8G8"/>
<organism evidence="2 3">
    <name type="scientific">Halanaeroarchaeum sulfurireducens</name>
    <dbReference type="NCBI Taxonomy" id="1604004"/>
    <lineage>
        <taxon>Archaea</taxon>
        <taxon>Methanobacteriati</taxon>
        <taxon>Methanobacteriota</taxon>
        <taxon>Stenosarchaea group</taxon>
        <taxon>Halobacteria</taxon>
        <taxon>Halobacteriales</taxon>
        <taxon>Halobacteriaceae</taxon>
        <taxon>Halanaeroarchaeum</taxon>
    </lineage>
</organism>
<dbReference type="InterPro" id="IPR029063">
    <property type="entry name" value="SAM-dependent_MTases_sf"/>
</dbReference>
<sequence>MRRFSPDYLRDTRRGLWDDRRSLEALRLADRDRILDVGSGSGELTSVLRAESSASVVGLDVDRALLDHVDDADGLVQGDAVRLPFGDDAFDLVVCQALLINLPDPVAAIREFSRVSRDLVAAIEPDNGQVSVESTVDGEDRLADRARYRYIRGVRTDVTLGSSVAERFRDVGLRSVESIRHPLRRSVTPPYTDADVESARRKVRGTRIEDQRPTLRSGGLSQAEIDELRDEWQAMGRSVVEQMAAREYEREAVIPFFVTVGRVE</sequence>
<dbReference type="RefSeq" id="WP_050047848.1">
    <property type="nucleotide sequence ID" value="NZ_CP008874.1"/>
</dbReference>
<keyword evidence="2" id="KW-0489">Methyltransferase</keyword>
<dbReference type="Proteomes" id="UP000069906">
    <property type="component" value="Chromosome"/>
</dbReference>
<dbReference type="Pfam" id="PF08241">
    <property type="entry name" value="Methyltransf_11"/>
    <property type="match status" value="1"/>
</dbReference>
<dbReference type="Gene3D" id="3.40.50.150">
    <property type="entry name" value="Vaccinia Virus protein VP39"/>
    <property type="match status" value="1"/>
</dbReference>
<feature type="domain" description="Methyltransferase type 11" evidence="1">
    <location>
        <begin position="35"/>
        <end position="117"/>
    </location>
</feature>
<proteinExistence type="predicted"/>
<evidence type="ECO:0000259" key="1">
    <source>
        <dbReference type="Pfam" id="PF08241"/>
    </source>
</evidence>
<evidence type="ECO:0000313" key="3">
    <source>
        <dbReference type="Proteomes" id="UP000069906"/>
    </source>
</evidence>
<protein>
    <submittedName>
        <fullName evidence="2">SAM-dependent methyltransferase</fullName>
    </submittedName>
</protein>
<dbReference type="CDD" id="cd02440">
    <property type="entry name" value="AdoMet_MTases"/>
    <property type="match status" value="1"/>
</dbReference>
<dbReference type="InterPro" id="IPR013216">
    <property type="entry name" value="Methyltransf_11"/>
</dbReference>
<dbReference type="GO" id="GO:0032259">
    <property type="term" value="P:methylation"/>
    <property type="evidence" value="ECO:0007669"/>
    <property type="project" value="UniProtKB-KW"/>
</dbReference>
<dbReference type="OrthoDB" id="142890at2157"/>
<dbReference type="GeneID" id="25158736"/>
<accession>A0A0F7P8G8</accession>
<dbReference type="KEGG" id="hsu:HLASF_0543"/>
<dbReference type="EMBL" id="CP008874">
    <property type="protein sequence ID" value="AKH97042.1"/>
    <property type="molecule type" value="Genomic_DNA"/>
</dbReference>
<dbReference type="HOGENOM" id="CLU_1048140_0_0_2"/>
<dbReference type="PATRIC" id="fig|1604004.4.peg.570"/>
<keyword evidence="3" id="KW-1185">Reference proteome</keyword>
<evidence type="ECO:0000313" key="2">
    <source>
        <dbReference type="EMBL" id="AKH97042.1"/>
    </source>
</evidence>
<name>A0A0F7P8G8_9EURY</name>
<reference evidence="2 3" key="1">
    <citation type="journal article" date="2015" name="ISME J.">
        <title>Elemental sulfur and acetate can support life of a novel strictly anaerobic haloarchaeon.</title>
        <authorList>
            <person name="Sorokin D.Y."/>
            <person name="Kublanov I.V."/>
            <person name="Gavrilov S.N."/>
            <person name="Rojo D."/>
            <person name="Roman P."/>
            <person name="Golyshin P.N."/>
            <person name="Slepak V.Z."/>
            <person name="Smedile F."/>
            <person name="Ferrer M."/>
            <person name="Messina E."/>
            <person name="La Cono V."/>
            <person name="Yakimov M.M."/>
        </authorList>
    </citation>
    <scope>NUCLEOTIDE SEQUENCE [LARGE SCALE GENOMIC DNA]</scope>
    <source>
        <strain evidence="2 3">HSR2</strain>
    </source>
</reference>
<dbReference type="GO" id="GO:0008757">
    <property type="term" value="F:S-adenosylmethionine-dependent methyltransferase activity"/>
    <property type="evidence" value="ECO:0007669"/>
    <property type="project" value="InterPro"/>
</dbReference>
<dbReference type="PANTHER" id="PTHR43591">
    <property type="entry name" value="METHYLTRANSFERASE"/>
    <property type="match status" value="1"/>
</dbReference>